<evidence type="ECO:0000313" key="1">
    <source>
        <dbReference type="EMBL" id="QRC90667.1"/>
    </source>
</evidence>
<organism evidence="1 2">
    <name type="scientific">Phaeosphaeria nodorum (strain SN15 / ATCC MYA-4574 / FGSC 10173)</name>
    <name type="common">Glume blotch fungus</name>
    <name type="synonym">Parastagonospora nodorum</name>
    <dbReference type="NCBI Taxonomy" id="321614"/>
    <lineage>
        <taxon>Eukaryota</taxon>
        <taxon>Fungi</taxon>
        <taxon>Dikarya</taxon>
        <taxon>Ascomycota</taxon>
        <taxon>Pezizomycotina</taxon>
        <taxon>Dothideomycetes</taxon>
        <taxon>Pleosporomycetidae</taxon>
        <taxon>Pleosporales</taxon>
        <taxon>Pleosporineae</taxon>
        <taxon>Phaeosphaeriaceae</taxon>
        <taxon>Parastagonospora</taxon>
    </lineage>
</organism>
<accession>A0A7U2EQE2</accession>
<keyword evidence="2" id="KW-1185">Reference proteome</keyword>
<dbReference type="AlphaFoldDB" id="A0A7U2EQE2"/>
<dbReference type="Proteomes" id="UP000663193">
    <property type="component" value="Chromosome 1"/>
</dbReference>
<proteinExistence type="predicted"/>
<reference evidence="2" key="1">
    <citation type="journal article" date="2021" name="BMC Genomics">
        <title>Chromosome-level genome assembly and manually-curated proteome of model necrotroph Parastagonospora nodorum Sn15 reveals a genome-wide trove of candidate effector homologs, and redundancy of virulence-related functions within an accessory chromosome.</title>
        <authorList>
            <person name="Bertazzoni S."/>
            <person name="Jones D.A.B."/>
            <person name="Phan H.T."/>
            <person name="Tan K.-C."/>
            <person name="Hane J.K."/>
        </authorList>
    </citation>
    <scope>NUCLEOTIDE SEQUENCE [LARGE SCALE GENOMIC DNA]</scope>
    <source>
        <strain evidence="2">SN15 / ATCC MYA-4574 / FGSC 10173)</strain>
    </source>
</reference>
<evidence type="ECO:0000313" key="2">
    <source>
        <dbReference type="Proteomes" id="UP000663193"/>
    </source>
</evidence>
<dbReference type="VEuPathDB" id="FungiDB:JI435_400500"/>
<protein>
    <submittedName>
        <fullName evidence="1">Uncharacterized protein</fullName>
    </submittedName>
</protein>
<gene>
    <name evidence="1" type="ORF">JI435_400500</name>
</gene>
<sequence>MVPNVDLQLTIDPARKPIISVEHCACPPYSRFATLRTNRNNMDLLRSLDCLHIGSSLDVCGICVVLATGRSLTYVPPQDPSSHNFSAWRTIPLMYATCISFDAIHDRSISRL</sequence>
<name>A0A7U2EQE2_PHANO</name>
<dbReference type="EMBL" id="CP069023">
    <property type="protein sequence ID" value="QRC90667.1"/>
    <property type="molecule type" value="Genomic_DNA"/>
</dbReference>